<reference evidence="2 3" key="1">
    <citation type="submission" date="2023-12" db="EMBL/GenBank/DDBJ databases">
        <title>A high-quality genome assembly for Dillenia turbinata (Dilleniales).</title>
        <authorList>
            <person name="Chanderbali A."/>
        </authorList>
    </citation>
    <scope>NUCLEOTIDE SEQUENCE [LARGE SCALE GENOMIC DNA]</scope>
    <source>
        <strain evidence="2">LSX21</strain>
        <tissue evidence="2">Leaf</tissue>
    </source>
</reference>
<evidence type="ECO:0000313" key="3">
    <source>
        <dbReference type="Proteomes" id="UP001370490"/>
    </source>
</evidence>
<name>A0AAN8UMI8_9MAGN</name>
<keyword evidence="1" id="KW-1133">Transmembrane helix</keyword>
<evidence type="ECO:0000313" key="2">
    <source>
        <dbReference type="EMBL" id="KAK6913087.1"/>
    </source>
</evidence>
<keyword evidence="3" id="KW-1185">Reference proteome</keyword>
<evidence type="ECO:0000256" key="1">
    <source>
        <dbReference type="SAM" id="Phobius"/>
    </source>
</evidence>
<dbReference type="Proteomes" id="UP001370490">
    <property type="component" value="Unassembled WGS sequence"/>
</dbReference>
<gene>
    <name evidence="2" type="ORF">RJ641_022688</name>
</gene>
<proteinExistence type="predicted"/>
<feature type="transmembrane region" description="Helical" evidence="1">
    <location>
        <begin position="271"/>
        <end position="290"/>
    </location>
</feature>
<keyword evidence="1" id="KW-0472">Membrane</keyword>
<comment type="caution">
    <text evidence="2">The sequence shown here is derived from an EMBL/GenBank/DDBJ whole genome shotgun (WGS) entry which is preliminary data.</text>
</comment>
<dbReference type="AlphaFoldDB" id="A0AAN8UMI8"/>
<accession>A0AAN8UMI8</accession>
<sequence>MLKNRKCEIPRPSQPPFLSANGLEGSYQSTSCRLNIIAFQFFQRPKILLAYIVQTSRQEVRNSCKMMFTVLEFWYLKLYVVEKLLTPFRTEVLFYKQQVAPQVIHLDKSNNVYTGAITLPGDNLLLSVSSRVLALKQLLVSPLSGLIVDKLRLKSSTWINAIIGSLNRKEKNADPISLYMPRSLETSSQFLQNQDFYANSYSYNANTYAEREILKYLKLNVVCDGAAKSETDLNAYESILENTFLREINITSINLNILEEKQQQQQQQQQVVCIFYSFYGIRFIMLMGLIS</sequence>
<organism evidence="2 3">
    <name type="scientific">Dillenia turbinata</name>
    <dbReference type="NCBI Taxonomy" id="194707"/>
    <lineage>
        <taxon>Eukaryota</taxon>
        <taxon>Viridiplantae</taxon>
        <taxon>Streptophyta</taxon>
        <taxon>Embryophyta</taxon>
        <taxon>Tracheophyta</taxon>
        <taxon>Spermatophyta</taxon>
        <taxon>Magnoliopsida</taxon>
        <taxon>eudicotyledons</taxon>
        <taxon>Gunneridae</taxon>
        <taxon>Pentapetalae</taxon>
        <taxon>Dilleniales</taxon>
        <taxon>Dilleniaceae</taxon>
        <taxon>Dillenia</taxon>
    </lineage>
</organism>
<protein>
    <submittedName>
        <fullName evidence="2">Uncharacterized protein</fullName>
    </submittedName>
</protein>
<keyword evidence="1" id="KW-0812">Transmembrane</keyword>
<dbReference type="EMBL" id="JBAMMX010000027">
    <property type="protein sequence ID" value="KAK6913087.1"/>
    <property type="molecule type" value="Genomic_DNA"/>
</dbReference>